<dbReference type="OrthoDB" id="2953532at2759"/>
<evidence type="ECO:0000256" key="2">
    <source>
        <dbReference type="SAM" id="SignalP"/>
    </source>
</evidence>
<feature type="signal peptide" evidence="2">
    <location>
        <begin position="1"/>
        <end position="21"/>
    </location>
</feature>
<dbReference type="Proteomes" id="UP000076871">
    <property type="component" value="Unassembled WGS sequence"/>
</dbReference>
<keyword evidence="1" id="KW-0472">Membrane</keyword>
<evidence type="ECO:0000256" key="1">
    <source>
        <dbReference type="SAM" id="Phobius"/>
    </source>
</evidence>
<dbReference type="STRING" id="1314785.A0A165CRW6"/>
<evidence type="ECO:0000313" key="4">
    <source>
        <dbReference type="Proteomes" id="UP000076871"/>
    </source>
</evidence>
<dbReference type="InParanoid" id="A0A165CRW6"/>
<dbReference type="GeneID" id="63828710"/>
<gene>
    <name evidence="3" type="ORF">LAESUDRAFT_751737</name>
</gene>
<organism evidence="3 4">
    <name type="scientific">Laetiporus sulphureus 93-53</name>
    <dbReference type="NCBI Taxonomy" id="1314785"/>
    <lineage>
        <taxon>Eukaryota</taxon>
        <taxon>Fungi</taxon>
        <taxon>Dikarya</taxon>
        <taxon>Basidiomycota</taxon>
        <taxon>Agaricomycotina</taxon>
        <taxon>Agaricomycetes</taxon>
        <taxon>Polyporales</taxon>
        <taxon>Laetiporus</taxon>
    </lineage>
</organism>
<keyword evidence="2" id="KW-0732">Signal</keyword>
<feature type="chain" id="PRO_5007856132" description="Extracellular membrane protein CFEM domain-containing protein" evidence="2">
    <location>
        <begin position="22"/>
        <end position="171"/>
    </location>
</feature>
<feature type="transmembrane region" description="Helical" evidence="1">
    <location>
        <begin position="145"/>
        <end position="169"/>
    </location>
</feature>
<proteinExistence type="predicted"/>
<keyword evidence="4" id="KW-1185">Reference proteome</keyword>
<keyword evidence="1" id="KW-1133">Transmembrane helix</keyword>
<reference evidence="3 4" key="1">
    <citation type="journal article" date="2016" name="Mol. Biol. Evol.">
        <title>Comparative Genomics of Early-Diverging Mushroom-Forming Fungi Provides Insights into the Origins of Lignocellulose Decay Capabilities.</title>
        <authorList>
            <person name="Nagy L.G."/>
            <person name="Riley R."/>
            <person name="Tritt A."/>
            <person name="Adam C."/>
            <person name="Daum C."/>
            <person name="Floudas D."/>
            <person name="Sun H."/>
            <person name="Yadav J.S."/>
            <person name="Pangilinan J."/>
            <person name="Larsson K.H."/>
            <person name="Matsuura K."/>
            <person name="Barry K."/>
            <person name="Labutti K."/>
            <person name="Kuo R."/>
            <person name="Ohm R.A."/>
            <person name="Bhattacharya S.S."/>
            <person name="Shirouzu T."/>
            <person name="Yoshinaga Y."/>
            <person name="Martin F.M."/>
            <person name="Grigoriev I.V."/>
            <person name="Hibbett D.S."/>
        </authorList>
    </citation>
    <scope>NUCLEOTIDE SEQUENCE [LARGE SCALE GENOMIC DNA]</scope>
    <source>
        <strain evidence="3 4">93-53</strain>
    </source>
</reference>
<keyword evidence="1" id="KW-0812">Transmembrane</keyword>
<dbReference type="AlphaFoldDB" id="A0A165CRW6"/>
<dbReference type="RefSeq" id="XP_040761067.1">
    <property type="nucleotide sequence ID" value="XM_040911682.1"/>
</dbReference>
<accession>A0A165CRW6</accession>
<dbReference type="EMBL" id="KV427645">
    <property type="protein sequence ID" value="KZT03327.1"/>
    <property type="molecule type" value="Genomic_DNA"/>
</dbReference>
<evidence type="ECO:0000313" key="3">
    <source>
        <dbReference type="EMBL" id="KZT03327.1"/>
    </source>
</evidence>
<evidence type="ECO:0008006" key="5">
    <source>
        <dbReference type="Google" id="ProtNLM"/>
    </source>
</evidence>
<protein>
    <recommendedName>
        <fullName evidence="5">Extracellular membrane protein CFEM domain-containing protein</fullName>
    </recommendedName>
</protein>
<sequence>MLSFVYTIFLLFTVLASRVLALNITVGGTVGIVPASEFLTVNDTYLTTTCQSQCTSAQTAITSCGTSNSCLCNSTTVTLITSCEQCMFDALIAEDLPMPDPRAGSATALTAYSAACLSDANVTVPTTEIALTLPSDWDGPFGLHLGIPATIFTLVAATTIGSGAIWVICTM</sequence>
<name>A0A165CRW6_9APHY</name>